<dbReference type="HOGENOM" id="CLU_3143787_0_0_1"/>
<proteinExistence type="predicted"/>
<evidence type="ECO:0000313" key="1">
    <source>
        <dbReference type="EMBL" id="ERZ97144.1"/>
    </source>
</evidence>
<accession>U9SMN8</accession>
<name>U9SMN8_RHIID</name>
<gene>
    <name evidence="1" type="ORF">GLOINDRAFT_11874</name>
</gene>
<organism evidence="1">
    <name type="scientific">Rhizophagus irregularis (strain DAOM 181602 / DAOM 197198 / MUCL 43194)</name>
    <name type="common">Arbuscular mycorrhizal fungus</name>
    <name type="synonym">Glomus intraradices</name>
    <dbReference type="NCBI Taxonomy" id="747089"/>
    <lineage>
        <taxon>Eukaryota</taxon>
        <taxon>Fungi</taxon>
        <taxon>Fungi incertae sedis</taxon>
        <taxon>Mucoromycota</taxon>
        <taxon>Glomeromycotina</taxon>
        <taxon>Glomeromycetes</taxon>
        <taxon>Glomerales</taxon>
        <taxon>Glomeraceae</taxon>
        <taxon>Rhizophagus</taxon>
    </lineage>
</organism>
<protein>
    <submittedName>
        <fullName evidence="1">Uncharacterized protein</fullName>
    </submittedName>
</protein>
<dbReference type="AlphaFoldDB" id="U9SMN8"/>
<dbReference type="EMBL" id="KI299844">
    <property type="protein sequence ID" value="ERZ97144.1"/>
    <property type="molecule type" value="Genomic_DNA"/>
</dbReference>
<reference evidence="1" key="1">
    <citation type="submission" date="2013-07" db="EMBL/GenBank/DDBJ databases">
        <title>The genome of an arbuscular mycorrhizal fungus provides insights into the evolution of the oldest plant symbiosis.</title>
        <authorList>
            <consortium name="DOE Joint Genome Institute"/>
            <person name="Tisserant E."/>
            <person name="Malbreil M."/>
            <person name="Kuo A."/>
            <person name="Kohler A."/>
            <person name="Symeonidi A."/>
            <person name="Balestrini R."/>
            <person name="Charron P."/>
            <person name="Duensing N."/>
            <person name="Frei-dit-Frey N."/>
            <person name="Gianinazzi-Pearson V."/>
            <person name="Gilbert B."/>
            <person name="Handa Y."/>
            <person name="Hijri M."/>
            <person name="Kaul R."/>
            <person name="Kawaguchi M."/>
            <person name="Krajinski F."/>
            <person name="Lammers P."/>
            <person name="Lapierre D."/>
            <person name="Masclaux F.G."/>
            <person name="Murat C."/>
            <person name="Morin E."/>
            <person name="Ndikumana S."/>
            <person name="Pagni M."/>
            <person name="Petitpierre D."/>
            <person name="Requena N."/>
            <person name="Rosikiewicz P."/>
            <person name="Riley R."/>
            <person name="Saito K."/>
            <person name="San Clemente H."/>
            <person name="Shapiro H."/>
            <person name="van Tuinen D."/>
            <person name="Becard G."/>
            <person name="Bonfante P."/>
            <person name="Paszkowski U."/>
            <person name="Shachar-Hill Y."/>
            <person name="Young J.P."/>
            <person name="Sanders I.R."/>
            <person name="Henrissat B."/>
            <person name="Rensing S.A."/>
            <person name="Grigoriev I.V."/>
            <person name="Corradi N."/>
            <person name="Roux C."/>
            <person name="Martin F."/>
        </authorList>
    </citation>
    <scope>NUCLEOTIDE SEQUENCE</scope>
    <source>
        <strain evidence="1">DAOM 197198</strain>
    </source>
</reference>
<sequence length="49" mass="5863">MKAWELIRDLFNNQFNKIGCDIEKELGINKKELRSKGEMSNIDEKEDKY</sequence>